<dbReference type="GeneID" id="54287095"/>
<organism evidence="5 6">
    <name type="scientific">Aaosphaeria arxii CBS 175.79</name>
    <dbReference type="NCBI Taxonomy" id="1450172"/>
    <lineage>
        <taxon>Eukaryota</taxon>
        <taxon>Fungi</taxon>
        <taxon>Dikarya</taxon>
        <taxon>Ascomycota</taxon>
        <taxon>Pezizomycotina</taxon>
        <taxon>Dothideomycetes</taxon>
        <taxon>Pleosporomycetidae</taxon>
        <taxon>Pleosporales</taxon>
        <taxon>Pleosporales incertae sedis</taxon>
        <taxon>Aaosphaeria</taxon>
    </lineage>
</organism>
<keyword evidence="2" id="KW-0539">Nucleus</keyword>
<dbReference type="Gene3D" id="4.10.240.10">
    <property type="entry name" value="Zn(2)-C6 fungal-type DNA-binding domain"/>
    <property type="match status" value="1"/>
</dbReference>
<dbReference type="PANTHER" id="PTHR47256:SF1">
    <property type="entry name" value="ZN(II)2CYS6 TRANSCRIPTION FACTOR (EUROFUNG)"/>
    <property type="match status" value="1"/>
</dbReference>
<dbReference type="RefSeq" id="XP_033377036.1">
    <property type="nucleotide sequence ID" value="XM_033529698.1"/>
</dbReference>
<dbReference type="PROSITE" id="PS00463">
    <property type="entry name" value="ZN2_CY6_FUNGAL_1"/>
    <property type="match status" value="1"/>
</dbReference>
<dbReference type="InterPro" id="IPR036864">
    <property type="entry name" value="Zn2-C6_fun-type_DNA-bd_sf"/>
</dbReference>
<dbReference type="InterPro" id="IPR007219">
    <property type="entry name" value="XnlR_reg_dom"/>
</dbReference>
<accession>A0A6A5X798</accession>
<dbReference type="EMBL" id="ML978082">
    <property type="protein sequence ID" value="KAF2008697.1"/>
    <property type="molecule type" value="Genomic_DNA"/>
</dbReference>
<evidence type="ECO:0000256" key="3">
    <source>
        <dbReference type="SAM" id="MobiDB-lite"/>
    </source>
</evidence>
<evidence type="ECO:0000259" key="4">
    <source>
        <dbReference type="PROSITE" id="PS50048"/>
    </source>
</evidence>
<dbReference type="Proteomes" id="UP000799778">
    <property type="component" value="Unassembled WGS sequence"/>
</dbReference>
<evidence type="ECO:0000313" key="6">
    <source>
        <dbReference type="Proteomes" id="UP000799778"/>
    </source>
</evidence>
<dbReference type="InterPro" id="IPR053187">
    <property type="entry name" value="Notoamide_regulator"/>
</dbReference>
<gene>
    <name evidence="5" type="ORF">BU24DRAFT_429269</name>
</gene>
<dbReference type="PANTHER" id="PTHR47256">
    <property type="entry name" value="ZN(II)2CYS6 TRANSCRIPTION FACTOR (EUROFUNG)-RELATED"/>
    <property type="match status" value="1"/>
</dbReference>
<dbReference type="OrthoDB" id="426882at2759"/>
<dbReference type="GO" id="GO:0003677">
    <property type="term" value="F:DNA binding"/>
    <property type="evidence" value="ECO:0007669"/>
    <property type="project" value="InterPro"/>
</dbReference>
<feature type="domain" description="Zn(2)-C6 fungal-type" evidence="4">
    <location>
        <begin position="45"/>
        <end position="75"/>
    </location>
</feature>
<evidence type="ECO:0000313" key="5">
    <source>
        <dbReference type="EMBL" id="KAF2008697.1"/>
    </source>
</evidence>
<dbReference type="PROSITE" id="PS50048">
    <property type="entry name" value="ZN2_CY6_FUNGAL_2"/>
    <property type="match status" value="1"/>
</dbReference>
<keyword evidence="1" id="KW-0479">Metal-binding</keyword>
<reference evidence="5" key="1">
    <citation type="journal article" date="2020" name="Stud. Mycol.">
        <title>101 Dothideomycetes genomes: a test case for predicting lifestyles and emergence of pathogens.</title>
        <authorList>
            <person name="Haridas S."/>
            <person name="Albert R."/>
            <person name="Binder M."/>
            <person name="Bloem J."/>
            <person name="Labutti K."/>
            <person name="Salamov A."/>
            <person name="Andreopoulos B."/>
            <person name="Baker S."/>
            <person name="Barry K."/>
            <person name="Bills G."/>
            <person name="Bluhm B."/>
            <person name="Cannon C."/>
            <person name="Castanera R."/>
            <person name="Culley D."/>
            <person name="Daum C."/>
            <person name="Ezra D."/>
            <person name="Gonzalez J."/>
            <person name="Henrissat B."/>
            <person name="Kuo A."/>
            <person name="Liang C."/>
            <person name="Lipzen A."/>
            <person name="Lutzoni F."/>
            <person name="Magnuson J."/>
            <person name="Mondo S."/>
            <person name="Nolan M."/>
            <person name="Ohm R."/>
            <person name="Pangilinan J."/>
            <person name="Park H.-J."/>
            <person name="Ramirez L."/>
            <person name="Alfaro M."/>
            <person name="Sun H."/>
            <person name="Tritt A."/>
            <person name="Yoshinaga Y."/>
            <person name="Zwiers L.-H."/>
            <person name="Turgeon B."/>
            <person name="Goodwin S."/>
            <person name="Spatafora J."/>
            <person name="Crous P."/>
            <person name="Grigoriev I."/>
        </authorList>
    </citation>
    <scope>NUCLEOTIDE SEQUENCE</scope>
    <source>
        <strain evidence="5">CBS 175.79</strain>
    </source>
</reference>
<protein>
    <recommendedName>
        <fullName evidence="4">Zn(2)-C6 fungal-type domain-containing protein</fullName>
    </recommendedName>
</protein>
<dbReference type="SMART" id="SM00066">
    <property type="entry name" value="GAL4"/>
    <property type="match status" value="1"/>
</dbReference>
<dbReference type="Pfam" id="PF00172">
    <property type="entry name" value="Zn_clus"/>
    <property type="match status" value="1"/>
</dbReference>
<proteinExistence type="predicted"/>
<evidence type="ECO:0000256" key="2">
    <source>
        <dbReference type="ARBA" id="ARBA00023242"/>
    </source>
</evidence>
<dbReference type="InterPro" id="IPR001138">
    <property type="entry name" value="Zn2Cys6_DnaBD"/>
</dbReference>
<dbReference type="CDD" id="cd12148">
    <property type="entry name" value="fungal_TF_MHR"/>
    <property type="match status" value="1"/>
</dbReference>
<feature type="region of interest" description="Disordered" evidence="3">
    <location>
        <begin position="1"/>
        <end position="40"/>
    </location>
</feature>
<sequence>MSRDSRPLPILLPNIAGRGRGVSREPPPPPTNKHPQKERKRIAVACEACRMRKTKCDGRQPKCNKCDERRSTCIYAEVIPMKRKYEELERQRSAHEELFEMLRSMSEQESYSVLQRIRAGANPESILNQIRDGNLLMQLALVPEHRSRYEFPYMRAMPEFLLQSENIYTDTLVYEFSFAKANYPGGQELQSGVQNSHASLYMTPYHSAKLVDPNLDHARPSEWTSVCSNNHLMRRLIGDLFLSEYHMGSFFHKDYFLQDMAAGRHQCCSSLLVNAVLAWACFCDQENPCRAEFWNPDNLGYRFLAEARRLWELEVIQPQLTTIHAALILNVVYNMNGADKLGYRYNAQAVAMANELEIFSPSTGISKREQDARDFTAWFLYAYQGPNSYMMHKPPLCPVPPKAPLPDPSERPDWYSEIRFKFPSSSAVFSSHFGYFLRARIQLWAIAIDMASEFFTDENNHYRPSSPQVLAYCARLLEWYTDLPEPMQPRRIVTPYQLQLHMQYHNFIINLLEEPMATTLSLPEHMTETLHILKQQPKDMLLESKRSMEILVRLYYLRHGFKANNAMMVQYLSLLAFSTFAAIQADTHPTYLQSLRSTIILAAMGLRDQSHSHYLGQLVFNAVRGNMGAEEIELIDRFIGQGRGVAKLPPKDWRMQTIWAVDSGSITAEKRLLSDLIKPDGDEGPNSRVQHD</sequence>
<dbReference type="SUPFAM" id="SSF57701">
    <property type="entry name" value="Zn2/Cys6 DNA-binding domain"/>
    <property type="match status" value="1"/>
</dbReference>
<dbReference type="Pfam" id="PF04082">
    <property type="entry name" value="Fungal_trans"/>
    <property type="match status" value="1"/>
</dbReference>
<evidence type="ECO:0000256" key="1">
    <source>
        <dbReference type="ARBA" id="ARBA00022723"/>
    </source>
</evidence>
<dbReference type="GO" id="GO:0000981">
    <property type="term" value="F:DNA-binding transcription factor activity, RNA polymerase II-specific"/>
    <property type="evidence" value="ECO:0007669"/>
    <property type="project" value="InterPro"/>
</dbReference>
<name>A0A6A5X798_9PLEO</name>
<dbReference type="CDD" id="cd00067">
    <property type="entry name" value="GAL4"/>
    <property type="match status" value="1"/>
</dbReference>
<dbReference type="GO" id="GO:0006351">
    <property type="term" value="P:DNA-templated transcription"/>
    <property type="evidence" value="ECO:0007669"/>
    <property type="project" value="InterPro"/>
</dbReference>
<dbReference type="AlphaFoldDB" id="A0A6A5X798"/>
<keyword evidence="6" id="KW-1185">Reference proteome</keyword>
<dbReference type="GO" id="GO:0008270">
    <property type="term" value="F:zinc ion binding"/>
    <property type="evidence" value="ECO:0007669"/>
    <property type="project" value="InterPro"/>
</dbReference>